<name>A0A2G9QFE7_AQUCT</name>
<reference evidence="2" key="1">
    <citation type="journal article" date="2017" name="Nat. Commun.">
        <title>The North American bullfrog draft genome provides insight into hormonal regulation of long noncoding RNA.</title>
        <authorList>
            <person name="Hammond S.A."/>
            <person name="Warren R.L."/>
            <person name="Vandervalk B.P."/>
            <person name="Kucuk E."/>
            <person name="Khan H."/>
            <person name="Gibb E.A."/>
            <person name="Pandoh P."/>
            <person name="Kirk H."/>
            <person name="Zhao Y."/>
            <person name="Jones M."/>
            <person name="Mungall A.J."/>
            <person name="Coope R."/>
            <person name="Pleasance S."/>
            <person name="Moore R.A."/>
            <person name="Holt R.A."/>
            <person name="Round J.M."/>
            <person name="Ohora S."/>
            <person name="Walle B.V."/>
            <person name="Veldhoen N."/>
            <person name="Helbing C.C."/>
            <person name="Birol I."/>
        </authorList>
    </citation>
    <scope>NUCLEOTIDE SEQUENCE [LARGE SCALE GENOMIC DNA]</scope>
</reference>
<dbReference type="AlphaFoldDB" id="A0A2G9QFE7"/>
<accession>A0A2G9QFE7</accession>
<keyword evidence="2" id="KW-1185">Reference proteome</keyword>
<evidence type="ECO:0000313" key="1">
    <source>
        <dbReference type="EMBL" id="PIO14307.1"/>
    </source>
</evidence>
<evidence type="ECO:0000313" key="2">
    <source>
        <dbReference type="Proteomes" id="UP000228934"/>
    </source>
</evidence>
<protein>
    <submittedName>
        <fullName evidence="1">Uncharacterized protein</fullName>
    </submittedName>
</protein>
<dbReference type="Proteomes" id="UP000228934">
    <property type="component" value="Unassembled WGS sequence"/>
</dbReference>
<gene>
    <name evidence="1" type="ORF">AB205_0166090</name>
</gene>
<sequence>MCVQNLPKRNSGVFISSLPRSIGATMGVRCRLPGHKQGSAGNVHSVLDSEVEGFRFILH</sequence>
<organism evidence="1 2">
    <name type="scientific">Aquarana catesbeiana</name>
    <name type="common">American bullfrog</name>
    <name type="synonym">Rana catesbeiana</name>
    <dbReference type="NCBI Taxonomy" id="8400"/>
    <lineage>
        <taxon>Eukaryota</taxon>
        <taxon>Metazoa</taxon>
        <taxon>Chordata</taxon>
        <taxon>Craniata</taxon>
        <taxon>Vertebrata</taxon>
        <taxon>Euteleostomi</taxon>
        <taxon>Amphibia</taxon>
        <taxon>Batrachia</taxon>
        <taxon>Anura</taxon>
        <taxon>Neobatrachia</taxon>
        <taxon>Ranoidea</taxon>
        <taxon>Ranidae</taxon>
        <taxon>Aquarana</taxon>
    </lineage>
</organism>
<proteinExistence type="predicted"/>
<dbReference type="EMBL" id="KZ004086">
    <property type="protein sequence ID" value="PIO14307.1"/>
    <property type="molecule type" value="Genomic_DNA"/>
</dbReference>